<accession>A0ACC5UCX2</accession>
<gene>
    <name evidence="1" type="ORF">KO493_15605</name>
</gene>
<sequence>MRTILYIGNQLANKNKTVTTIDTLSRLLVDFGFKVITASKKENKVARVLDMLWYIWRYRKTLDYVLIDTYSTQNFYYAYLSANLCAKLDLKYIPILHGGKLPDRLKQSPNLSKTLFNRAFVNVAPSNYTKLNFEALGYSNITCIPNTIELKNYPFELRRFDKVKLLWVRSFSEIYNPLLAVDILKALKNKNIAAELCMVGPDVDGSLQKTKNYAESLGVAVTFTGKLSKPEWIALSKDYNMFINTTNIDNMPVSVIEAMALGMPVISTNVGGMPFLIKNKENGILVEPNSVQGFVKAITEAFNEVSKIEKMTLNGRQYTEQFDWNHVKKQWFKVFSENKV</sequence>
<dbReference type="Proteomes" id="UP001647509">
    <property type="component" value="Unassembled WGS sequence"/>
</dbReference>
<keyword evidence="2" id="KW-1185">Reference proteome</keyword>
<name>A0ACC5UCX2_9FLAO</name>
<protein>
    <submittedName>
        <fullName evidence="1">Glycosyltransferase family 4 protein</fullName>
    </submittedName>
</protein>
<comment type="caution">
    <text evidence="1">The sequence shown here is derived from an EMBL/GenBank/DDBJ whole genome shotgun (WGS) entry which is preliminary data.</text>
</comment>
<reference evidence="1" key="1">
    <citation type="submission" date="2021-05" db="EMBL/GenBank/DDBJ databases">
        <title>Draft genomes of bacteria isolated from model marine particles.</title>
        <authorList>
            <person name="Datta M.S."/>
            <person name="Schwartzman J.A."/>
            <person name="Enke T.N."/>
            <person name="Saavedra J."/>
            <person name="Cermak N."/>
            <person name="Cordero O.X."/>
        </authorList>
    </citation>
    <scope>NUCLEOTIDE SEQUENCE</scope>
    <source>
        <strain evidence="1">I2M19</strain>
    </source>
</reference>
<proteinExistence type="predicted"/>
<evidence type="ECO:0000313" key="2">
    <source>
        <dbReference type="Proteomes" id="UP001647509"/>
    </source>
</evidence>
<evidence type="ECO:0000313" key="1">
    <source>
        <dbReference type="EMBL" id="MBU2952126.1"/>
    </source>
</evidence>
<dbReference type="EMBL" id="JAHKPD010000025">
    <property type="protein sequence ID" value="MBU2952126.1"/>
    <property type="molecule type" value="Genomic_DNA"/>
</dbReference>
<organism evidence="1 2">
    <name type="scientific">Pseudotamlana agarivorans</name>
    <dbReference type="NCBI Taxonomy" id="481183"/>
    <lineage>
        <taxon>Bacteria</taxon>
        <taxon>Pseudomonadati</taxon>
        <taxon>Bacteroidota</taxon>
        <taxon>Flavobacteriia</taxon>
        <taxon>Flavobacteriales</taxon>
        <taxon>Flavobacteriaceae</taxon>
        <taxon>Pseudotamlana</taxon>
    </lineage>
</organism>